<dbReference type="PANTHER" id="PTHR23406">
    <property type="entry name" value="MALIC ENZYME-RELATED"/>
    <property type="match status" value="1"/>
</dbReference>
<evidence type="ECO:0000256" key="1">
    <source>
        <dbReference type="SAM" id="Phobius"/>
    </source>
</evidence>
<dbReference type="SUPFAM" id="SSF53223">
    <property type="entry name" value="Aminoacid dehydrogenase-like, N-terminal domain"/>
    <property type="match status" value="1"/>
</dbReference>
<proteinExistence type="predicted"/>
<keyword evidence="1" id="KW-0812">Transmembrane</keyword>
<feature type="transmembrane region" description="Helical" evidence="1">
    <location>
        <begin position="62"/>
        <end position="79"/>
    </location>
</feature>
<dbReference type="AlphaFoldDB" id="A0AA89AG26"/>
<organism evidence="2 3">
    <name type="scientific">Escallonia herrerae</name>
    <dbReference type="NCBI Taxonomy" id="1293975"/>
    <lineage>
        <taxon>Eukaryota</taxon>
        <taxon>Viridiplantae</taxon>
        <taxon>Streptophyta</taxon>
        <taxon>Embryophyta</taxon>
        <taxon>Tracheophyta</taxon>
        <taxon>Spermatophyta</taxon>
        <taxon>Magnoliopsida</taxon>
        <taxon>eudicotyledons</taxon>
        <taxon>Gunneridae</taxon>
        <taxon>Pentapetalae</taxon>
        <taxon>asterids</taxon>
        <taxon>campanulids</taxon>
        <taxon>Escalloniales</taxon>
        <taxon>Escalloniaceae</taxon>
        <taxon>Escallonia</taxon>
    </lineage>
</organism>
<sequence>MSSPTLVVIITSPQQSQSWYAKMKKGRTRTDPQRKQDIIDLNKAVILGSIYPAGNVASSRKIVALSSFCMVLFVIVAIIDQSLKLMQGMGIHVGKLSLYTPLGRVRPSLEYAELLDEFMSAVKQNYGEKILIQRRSLICELYPLSQGKASVVLAGLIAALKVVGGTMADHTFLFLGVRETNCVTLSASRSASIEKLYSVSSGEARGRDGSVGLSVYFLVRWARGAPKPTSGLDRYCTPTEA</sequence>
<gene>
    <name evidence="2" type="ORF">RJ639_021820</name>
</gene>
<dbReference type="GO" id="GO:0004473">
    <property type="term" value="F:malate dehydrogenase (decarboxylating) (NADP+) activity"/>
    <property type="evidence" value="ECO:0007669"/>
    <property type="project" value="TreeGrafter"/>
</dbReference>
<name>A0AA89AG26_9ASTE</name>
<evidence type="ECO:0000313" key="3">
    <source>
        <dbReference type="Proteomes" id="UP001188597"/>
    </source>
</evidence>
<protein>
    <submittedName>
        <fullName evidence="2">Uncharacterized protein</fullName>
    </submittedName>
</protein>
<dbReference type="Proteomes" id="UP001188597">
    <property type="component" value="Unassembled WGS sequence"/>
</dbReference>
<reference evidence="2" key="1">
    <citation type="submission" date="2022-12" db="EMBL/GenBank/DDBJ databases">
        <title>Draft genome assemblies for two species of Escallonia (Escalloniales).</title>
        <authorList>
            <person name="Chanderbali A."/>
            <person name="Dervinis C."/>
            <person name="Anghel I."/>
            <person name="Soltis D."/>
            <person name="Soltis P."/>
            <person name="Zapata F."/>
        </authorList>
    </citation>
    <scope>NUCLEOTIDE SEQUENCE</scope>
    <source>
        <strain evidence="2">UCBG64.0493</strain>
        <tissue evidence="2">Leaf</tissue>
    </source>
</reference>
<accession>A0AA89AG26</accession>
<dbReference type="InterPro" id="IPR046346">
    <property type="entry name" value="Aminoacid_DH-like_N_sf"/>
</dbReference>
<keyword evidence="1" id="KW-1133">Transmembrane helix</keyword>
<evidence type="ECO:0000313" key="2">
    <source>
        <dbReference type="EMBL" id="KAK3001198.1"/>
    </source>
</evidence>
<dbReference type="Gene3D" id="3.40.50.720">
    <property type="entry name" value="NAD(P)-binding Rossmann-like Domain"/>
    <property type="match status" value="1"/>
</dbReference>
<dbReference type="EMBL" id="JAVXUP010002831">
    <property type="protein sequence ID" value="KAK3001198.1"/>
    <property type="molecule type" value="Genomic_DNA"/>
</dbReference>
<keyword evidence="1" id="KW-0472">Membrane</keyword>
<dbReference type="GO" id="GO:0006108">
    <property type="term" value="P:malate metabolic process"/>
    <property type="evidence" value="ECO:0007669"/>
    <property type="project" value="TreeGrafter"/>
</dbReference>
<comment type="caution">
    <text evidence="2">The sequence shown here is derived from an EMBL/GenBank/DDBJ whole genome shotgun (WGS) entry which is preliminary data.</text>
</comment>
<keyword evidence="3" id="KW-1185">Reference proteome</keyword>
<dbReference type="PANTHER" id="PTHR23406:SF64">
    <property type="entry name" value="NADP-DEPENDENT MALIC ENZYME 3"/>
    <property type="match status" value="1"/>
</dbReference>
<dbReference type="GO" id="GO:0009507">
    <property type="term" value="C:chloroplast"/>
    <property type="evidence" value="ECO:0007669"/>
    <property type="project" value="TreeGrafter"/>
</dbReference>